<dbReference type="InterPro" id="IPR050931">
    <property type="entry name" value="Mito_Protein_Transport_Metaxin"/>
</dbReference>
<evidence type="ECO:0000256" key="2">
    <source>
        <dbReference type="SAM" id="Phobius"/>
    </source>
</evidence>
<feature type="domain" description="Thioredoxin-like fold" evidence="4">
    <location>
        <begin position="26"/>
        <end position="120"/>
    </location>
</feature>
<dbReference type="InterPro" id="IPR012336">
    <property type="entry name" value="Thioredoxin-like_fold"/>
</dbReference>
<feature type="region of interest" description="Disordered" evidence="1">
    <location>
        <begin position="241"/>
        <end position="269"/>
    </location>
</feature>
<evidence type="ECO:0000313" key="5">
    <source>
        <dbReference type="EMBL" id="KAK4755724.1"/>
    </source>
</evidence>
<sequence length="316" mass="36046">MEAPREREELTLVVRRPCFGLPTACPSCLPVYFYLKFSGFPFQLEFNLIHPDSDQIPYIESDSYVAYNNEKGGVIESLKDDGILDMDSELWSTPDFTSMKAMIGSWLENALQYELWLGSDGSSVQKIYYADLPWPLGKILHLKQIRMVKQHLGITKEHAERREAEIYQKAMIAYGALSTSLGEEEFFFNRPSSLDAAFLGHALIVLQALPETSPLRSKLSQYDNLVRYAEKHKAQYIDTSSISSPQFPSFPKRGSKPKGAAKKERTPEEKKFRKRAKYFLIAQFVAALLFLTIMGGPFDNNELEMDDEDQGFSYDD</sequence>
<dbReference type="Proteomes" id="UP001345219">
    <property type="component" value="Chromosome 8"/>
</dbReference>
<protein>
    <recommendedName>
        <fullName evidence="7">Metaxin</fullName>
    </recommendedName>
</protein>
<proteinExistence type="predicted"/>
<feature type="compositionally biased region" description="Low complexity" evidence="1">
    <location>
        <begin position="241"/>
        <end position="251"/>
    </location>
</feature>
<dbReference type="PANTHER" id="PTHR12289:SF41">
    <property type="entry name" value="FAILED AXON CONNECTIONS-RELATED"/>
    <property type="match status" value="1"/>
</dbReference>
<dbReference type="GO" id="GO:0006626">
    <property type="term" value="P:protein targeting to mitochondrion"/>
    <property type="evidence" value="ECO:0007669"/>
    <property type="project" value="TreeGrafter"/>
</dbReference>
<dbReference type="InterPro" id="IPR033468">
    <property type="entry name" value="Metaxin_GST"/>
</dbReference>
<comment type="caution">
    <text evidence="5">The sequence shown here is derived from an EMBL/GenBank/DDBJ whole genome shotgun (WGS) entry which is preliminary data.</text>
</comment>
<evidence type="ECO:0000259" key="4">
    <source>
        <dbReference type="Pfam" id="PF17172"/>
    </source>
</evidence>
<evidence type="ECO:0000313" key="6">
    <source>
        <dbReference type="Proteomes" id="UP001345219"/>
    </source>
</evidence>
<dbReference type="CDD" id="cd03054">
    <property type="entry name" value="GST_N_Metaxin"/>
    <property type="match status" value="1"/>
</dbReference>
<feature type="domain" description="Metaxin glutathione S-transferase" evidence="3">
    <location>
        <begin position="173"/>
        <end position="231"/>
    </location>
</feature>
<accession>A0AAN7JYF5</accession>
<evidence type="ECO:0008006" key="7">
    <source>
        <dbReference type="Google" id="ProtNLM"/>
    </source>
</evidence>
<dbReference type="EMBL" id="JAXIOK010000014">
    <property type="protein sequence ID" value="KAK4755724.1"/>
    <property type="molecule type" value="Genomic_DNA"/>
</dbReference>
<feature type="transmembrane region" description="Helical" evidence="2">
    <location>
        <begin position="278"/>
        <end position="298"/>
    </location>
</feature>
<gene>
    <name evidence="5" type="ORF">SAY87_009481</name>
</gene>
<keyword evidence="2" id="KW-0812">Transmembrane</keyword>
<dbReference type="GO" id="GO:0005741">
    <property type="term" value="C:mitochondrial outer membrane"/>
    <property type="evidence" value="ECO:0007669"/>
    <property type="project" value="TreeGrafter"/>
</dbReference>
<dbReference type="PANTHER" id="PTHR12289">
    <property type="entry name" value="METAXIN RELATED"/>
    <property type="match status" value="1"/>
</dbReference>
<dbReference type="AlphaFoldDB" id="A0AAN7JYF5"/>
<dbReference type="Pfam" id="PF17172">
    <property type="entry name" value="GST_N_4"/>
    <property type="match status" value="1"/>
</dbReference>
<keyword evidence="6" id="KW-1185">Reference proteome</keyword>
<organism evidence="5 6">
    <name type="scientific">Trapa incisa</name>
    <dbReference type="NCBI Taxonomy" id="236973"/>
    <lineage>
        <taxon>Eukaryota</taxon>
        <taxon>Viridiplantae</taxon>
        <taxon>Streptophyta</taxon>
        <taxon>Embryophyta</taxon>
        <taxon>Tracheophyta</taxon>
        <taxon>Spermatophyta</taxon>
        <taxon>Magnoliopsida</taxon>
        <taxon>eudicotyledons</taxon>
        <taxon>Gunneridae</taxon>
        <taxon>Pentapetalae</taxon>
        <taxon>rosids</taxon>
        <taxon>malvids</taxon>
        <taxon>Myrtales</taxon>
        <taxon>Lythraceae</taxon>
        <taxon>Trapa</taxon>
    </lineage>
</organism>
<evidence type="ECO:0000256" key="1">
    <source>
        <dbReference type="SAM" id="MobiDB-lite"/>
    </source>
</evidence>
<dbReference type="Pfam" id="PF17171">
    <property type="entry name" value="GST_C_6"/>
    <property type="match status" value="1"/>
</dbReference>
<keyword evidence="2" id="KW-0472">Membrane</keyword>
<reference evidence="5 6" key="1">
    <citation type="journal article" date="2023" name="Hortic Res">
        <title>Pangenome of water caltrop reveals structural variations and asymmetric subgenome divergence after allopolyploidization.</title>
        <authorList>
            <person name="Zhang X."/>
            <person name="Chen Y."/>
            <person name="Wang L."/>
            <person name="Yuan Y."/>
            <person name="Fang M."/>
            <person name="Shi L."/>
            <person name="Lu R."/>
            <person name="Comes H.P."/>
            <person name="Ma Y."/>
            <person name="Chen Y."/>
            <person name="Huang G."/>
            <person name="Zhou Y."/>
            <person name="Zheng Z."/>
            <person name="Qiu Y."/>
        </authorList>
    </citation>
    <scope>NUCLEOTIDE SEQUENCE [LARGE SCALE GENOMIC DNA]</scope>
    <source>
        <tissue evidence="5">Roots</tissue>
    </source>
</reference>
<keyword evidence="2" id="KW-1133">Transmembrane helix</keyword>
<evidence type="ECO:0000259" key="3">
    <source>
        <dbReference type="Pfam" id="PF17171"/>
    </source>
</evidence>
<name>A0AAN7JYF5_9MYRT</name>